<accession>A0ABQ2DAW5</accession>
<sequence length="181" mass="20559">MQPSASDAYTEGCIQDACRLALQNLREARFHLARHPETAQLLLDSTHDLYLTAREHSRRSGRESALLDRLYQQWLETQQELDPLACQDHALALSLAREHLFCYRLHETGDPGLDRLLLKTEAFTAVLQKAYRHAAGGELPALLLQACLRSLNMLQVPEKWVRPRQLGAALRQTLRAGREAQ</sequence>
<keyword evidence="2" id="KW-1185">Reference proteome</keyword>
<proteinExistence type="predicted"/>
<dbReference type="EMBL" id="BMOD01000023">
    <property type="protein sequence ID" value="GGJ51738.1"/>
    <property type="molecule type" value="Genomic_DNA"/>
</dbReference>
<protein>
    <submittedName>
        <fullName evidence="1">Uncharacterized protein</fullName>
    </submittedName>
</protein>
<dbReference type="RefSeq" id="WP_189006508.1">
    <property type="nucleotide sequence ID" value="NZ_BMOD01000023.1"/>
</dbReference>
<reference evidence="2" key="1">
    <citation type="journal article" date="2019" name="Int. J. Syst. Evol. Microbiol.">
        <title>The Global Catalogue of Microorganisms (GCM) 10K type strain sequencing project: providing services to taxonomists for standard genome sequencing and annotation.</title>
        <authorList>
            <consortium name="The Broad Institute Genomics Platform"/>
            <consortium name="The Broad Institute Genome Sequencing Center for Infectious Disease"/>
            <person name="Wu L."/>
            <person name="Ma J."/>
        </authorList>
    </citation>
    <scope>NUCLEOTIDE SEQUENCE [LARGE SCALE GENOMIC DNA]</scope>
    <source>
        <strain evidence="2">JCM 14370</strain>
    </source>
</reference>
<gene>
    <name evidence="1" type="ORF">GCM10008938_42220</name>
</gene>
<evidence type="ECO:0000313" key="2">
    <source>
        <dbReference type="Proteomes" id="UP000632222"/>
    </source>
</evidence>
<name>A0ABQ2DAW5_9DEIO</name>
<comment type="caution">
    <text evidence="1">The sequence shown here is derived from an EMBL/GenBank/DDBJ whole genome shotgun (WGS) entry which is preliminary data.</text>
</comment>
<organism evidence="1 2">
    <name type="scientific">Deinococcus roseus</name>
    <dbReference type="NCBI Taxonomy" id="392414"/>
    <lineage>
        <taxon>Bacteria</taxon>
        <taxon>Thermotogati</taxon>
        <taxon>Deinococcota</taxon>
        <taxon>Deinococci</taxon>
        <taxon>Deinococcales</taxon>
        <taxon>Deinococcaceae</taxon>
        <taxon>Deinococcus</taxon>
    </lineage>
</organism>
<evidence type="ECO:0000313" key="1">
    <source>
        <dbReference type="EMBL" id="GGJ51738.1"/>
    </source>
</evidence>
<dbReference type="Proteomes" id="UP000632222">
    <property type="component" value="Unassembled WGS sequence"/>
</dbReference>